<sequence>MFSIHKNSYLHNYYKDVNPRLINRSVQRAIDFLNCKERTLVQPSSQICEQPAPNEENVETLTGAYEDENVMYTQDSVGVEFEFSEQTETQPGPAAETEGLTDSTLDVAFQRVKRDMPAMIDEHDLDPAFNRLTSEQPNIPVQNIDVTRRPLGFGRVAMPKLRRELHHKNEDVVIAAIESLCDLVHDPERGYEAINLNIVNRLVDLIAHENAAIREKTCKTLTVLAGLAAGKEAIVENPFLLENIAICVEDPYPEVRIHVAAMLEMIAIFWGAADILVEFGFVSILLENLLKELEDISKIHLETLASMMYGMKGKTIAMDADGFNIFVMYLRYLIGELVGKI</sequence>
<proteinExistence type="predicted"/>
<dbReference type="AlphaFoldDB" id="A0A653CT51"/>
<dbReference type="PANTHER" id="PTHR15599:SF1">
    <property type="entry name" value="RADIAL SPOKE HEAD 14 HOMOLOG"/>
    <property type="match status" value="1"/>
</dbReference>
<dbReference type="Gene3D" id="1.25.10.10">
    <property type="entry name" value="Leucine-rich Repeat Variant"/>
    <property type="match status" value="1"/>
</dbReference>
<dbReference type="EMBL" id="CAACVG010008722">
    <property type="protein sequence ID" value="VEN50869.1"/>
    <property type="molecule type" value="Genomic_DNA"/>
</dbReference>
<accession>A0A653CT51</accession>
<dbReference type="InterPro" id="IPR011989">
    <property type="entry name" value="ARM-like"/>
</dbReference>
<dbReference type="InterPro" id="IPR016024">
    <property type="entry name" value="ARM-type_fold"/>
</dbReference>
<protein>
    <submittedName>
        <fullName evidence="1">Uncharacterized protein</fullName>
    </submittedName>
</protein>
<dbReference type="OrthoDB" id="409644at2759"/>
<evidence type="ECO:0000313" key="1">
    <source>
        <dbReference type="EMBL" id="VEN50869.1"/>
    </source>
</evidence>
<gene>
    <name evidence="1" type="ORF">CALMAC_LOCUS11490</name>
</gene>
<reference evidence="1 2" key="1">
    <citation type="submission" date="2019-01" db="EMBL/GenBank/DDBJ databases">
        <authorList>
            <person name="Sayadi A."/>
        </authorList>
    </citation>
    <scope>NUCLEOTIDE SEQUENCE [LARGE SCALE GENOMIC DNA]</scope>
</reference>
<dbReference type="SUPFAM" id="SSF48371">
    <property type="entry name" value="ARM repeat"/>
    <property type="match status" value="1"/>
</dbReference>
<name>A0A653CT51_CALMS</name>
<keyword evidence="2" id="KW-1185">Reference proteome</keyword>
<evidence type="ECO:0000313" key="2">
    <source>
        <dbReference type="Proteomes" id="UP000410492"/>
    </source>
</evidence>
<organism evidence="1 2">
    <name type="scientific">Callosobruchus maculatus</name>
    <name type="common">Southern cowpea weevil</name>
    <name type="synonym">Pulse bruchid</name>
    <dbReference type="NCBI Taxonomy" id="64391"/>
    <lineage>
        <taxon>Eukaryota</taxon>
        <taxon>Metazoa</taxon>
        <taxon>Ecdysozoa</taxon>
        <taxon>Arthropoda</taxon>
        <taxon>Hexapoda</taxon>
        <taxon>Insecta</taxon>
        <taxon>Pterygota</taxon>
        <taxon>Neoptera</taxon>
        <taxon>Endopterygota</taxon>
        <taxon>Coleoptera</taxon>
        <taxon>Polyphaga</taxon>
        <taxon>Cucujiformia</taxon>
        <taxon>Chrysomeloidea</taxon>
        <taxon>Chrysomelidae</taxon>
        <taxon>Bruchinae</taxon>
        <taxon>Bruchini</taxon>
        <taxon>Callosobruchus</taxon>
    </lineage>
</organism>
<dbReference type="PANTHER" id="PTHR15599">
    <property type="entry name" value="RTDR1"/>
    <property type="match status" value="1"/>
</dbReference>
<dbReference type="Proteomes" id="UP000410492">
    <property type="component" value="Unassembled WGS sequence"/>
</dbReference>
<dbReference type="InterPro" id="IPR042856">
    <property type="entry name" value="RSP14"/>
</dbReference>